<dbReference type="WBParaSite" id="GPUH_0001585401-mRNA-1">
    <property type="protein sequence ID" value="GPUH_0001585401-mRNA-1"/>
    <property type="gene ID" value="GPUH_0001585401"/>
</dbReference>
<dbReference type="OrthoDB" id="10020961at2759"/>
<name>A0A183E4E1_9BILA</name>
<feature type="transmembrane region" description="Helical" evidence="1">
    <location>
        <begin position="89"/>
        <end position="108"/>
    </location>
</feature>
<dbReference type="Proteomes" id="UP000271098">
    <property type="component" value="Unassembled WGS sequence"/>
</dbReference>
<reference evidence="4" key="1">
    <citation type="submission" date="2016-06" db="UniProtKB">
        <authorList>
            <consortium name="WormBaseParasite"/>
        </authorList>
    </citation>
    <scope>IDENTIFICATION</scope>
</reference>
<keyword evidence="1" id="KW-0472">Membrane</keyword>
<keyword evidence="3" id="KW-1185">Reference proteome</keyword>
<protein>
    <submittedName>
        <fullName evidence="4">Mitochondrial Rho GTPase 1-like</fullName>
    </submittedName>
</protein>
<proteinExistence type="predicted"/>
<organism evidence="4">
    <name type="scientific">Gongylonema pulchrum</name>
    <dbReference type="NCBI Taxonomy" id="637853"/>
    <lineage>
        <taxon>Eukaryota</taxon>
        <taxon>Metazoa</taxon>
        <taxon>Ecdysozoa</taxon>
        <taxon>Nematoda</taxon>
        <taxon>Chromadorea</taxon>
        <taxon>Rhabditida</taxon>
        <taxon>Spirurina</taxon>
        <taxon>Spiruromorpha</taxon>
        <taxon>Spiruroidea</taxon>
        <taxon>Gongylonematidae</taxon>
        <taxon>Gongylonema</taxon>
    </lineage>
</organism>
<accession>A0A183E4E1</accession>
<keyword evidence="1" id="KW-1133">Transmembrane helix</keyword>
<evidence type="ECO:0000313" key="2">
    <source>
        <dbReference type="EMBL" id="VDN26755.1"/>
    </source>
</evidence>
<reference evidence="2 3" key="2">
    <citation type="submission" date="2018-11" db="EMBL/GenBank/DDBJ databases">
        <authorList>
            <consortium name="Pathogen Informatics"/>
        </authorList>
    </citation>
    <scope>NUCLEOTIDE SEQUENCE [LARGE SCALE GENOMIC DNA]</scope>
</reference>
<keyword evidence="1" id="KW-0812">Transmembrane</keyword>
<dbReference type="Gene3D" id="3.40.50.300">
    <property type="entry name" value="P-loop containing nucleotide triphosphate hydrolases"/>
    <property type="match status" value="1"/>
</dbReference>
<evidence type="ECO:0000256" key="1">
    <source>
        <dbReference type="SAM" id="Phobius"/>
    </source>
</evidence>
<dbReference type="EMBL" id="UYRT01082973">
    <property type="protein sequence ID" value="VDN26755.1"/>
    <property type="molecule type" value="Genomic_DNA"/>
</dbReference>
<dbReference type="InterPro" id="IPR027417">
    <property type="entry name" value="P-loop_NTPase"/>
</dbReference>
<evidence type="ECO:0000313" key="3">
    <source>
        <dbReference type="Proteomes" id="UP000271098"/>
    </source>
</evidence>
<dbReference type="AlphaFoldDB" id="A0A183E4E1"/>
<sequence length="111" mass="12860">MLHSLSFQKYFYRTKVPCVIVATKSESFEVEQKYEQQPSEFCRSHSLPQPVHFRLSDIGKADNPVFLQLATMAVYPHLKRVYYLQDSHFWSKVTVGAAVAALTGFLLYKRL</sequence>
<gene>
    <name evidence="2" type="ORF">GPUH_LOCUS15831</name>
</gene>
<evidence type="ECO:0000313" key="4">
    <source>
        <dbReference type="WBParaSite" id="GPUH_0001585401-mRNA-1"/>
    </source>
</evidence>